<dbReference type="EMBL" id="JAPTSV010000871">
    <property type="protein sequence ID" value="KAJ1518839.1"/>
    <property type="molecule type" value="Genomic_DNA"/>
</dbReference>
<sequence>MRRRKKLGNMIREQYLQKLDETHDNVLVAESGLFIPPEVLFIGATPDGFVNCDCCGRGIIEMKAPQNQNLDENFIPMKHLFQIQLFCVGLVKAKYCDYIAFHPNGTTIKRVFPDVRLQEFIIDKDEVFFRRVIISELLSRYFSSLRSLHTNSGTSDEDDENLYCFCQKPWEDPMVRCVGEDCTLEWFHARCFHLKTVPKRMWYCIECKQRQ</sequence>
<dbReference type="PANTHER" id="PTHR47526:SF3">
    <property type="entry name" value="PHD-TYPE DOMAIN-CONTAINING PROTEIN"/>
    <property type="match status" value="1"/>
</dbReference>
<dbReference type="InterPro" id="IPR019080">
    <property type="entry name" value="YqaJ_viral_recombinase"/>
</dbReference>
<protein>
    <recommendedName>
        <fullName evidence="5">PHD-type domain-containing protein</fullName>
    </recommendedName>
</protein>
<keyword evidence="3" id="KW-0862">Zinc</keyword>
<feature type="domain" description="PHD-type" evidence="5">
    <location>
        <begin position="161"/>
        <end position="210"/>
    </location>
</feature>
<dbReference type="Pfam" id="PF09588">
    <property type="entry name" value="YqaJ"/>
    <property type="match status" value="1"/>
</dbReference>
<dbReference type="InterPro" id="IPR011011">
    <property type="entry name" value="Znf_FYVE_PHD"/>
</dbReference>
<dbReference type="InterPro" id="IPR019787">
    <property type="entry name" value="Znf_PHD-finger"/>
</dbReference>
<keyword evidence="2 4" id="KW-0863">Zinc-finger</keyword>
<dbReference type="SUPFAM" id="SSF57903">
    <property type="entry name" value="FYVE/PHD zinc finger"/>
    <property type="match status" value="1"/>
</dbReference>
<dbReference type="Gene3D" id="3.30.40.10">
    <property type="entry name" value="Zinc/RING finger domain, C3HC4 (zinc finger)"/>
    <property type="match status" value="1"/>
</dbReference>
<evidence type="ECO:0000259" key="5">
    <source>
        <dbReference type="PROSITE" id="PS50016"/>
    </source>
</evidence>
<dbReference type="GO" id="GO:0008270">
    <property type="term" value="F:zinc ion binding"/>
    <property type="evidence" value="ECO:0007669"/>
    <property type="project" value="UniProtKB-KW"/>
</dbReference>
<dbReference type="PANTHER" id="PTHR47526">
    <property type="entry name" value="ATP-DEPENDENT DNA HELICASE"/>
    <property type="match status" value="1"/>
</dbReference>
<dbReference type="InterPro" id="IPR011604">
    <property type="entry name" value="PDDEXK-like_dom_sf"/>
</dbReference>
<dbReference type="Gene3D" id="3.90.320.10">
    <property type="match status" value="1"/>
</dbReference>
<dbReference type="InterPro" id="IPR001965">
    <property type="entry name" value="Znf_PHD"/>
</dbReference>
<proteinExistence type="predicted"/>
<reference evidence="6" key="1">
    <citation type="submission" date="2022-12" db="EMBL/GenBank/DDBJ databases">
        <title>Chromosome-level genome assembly of the bean flower thrips Megalurothrips usitatus.</title>
        <authorList>
            <person name="Ma L."/>
            <person name="Liu Q."/>
            <person name="Li H."/>
            <person name="Cai W."/>
        </authorList>
    </citation>
    <scope>NUCLEOTIDE SEQUENCE</scope>
    <source>
        <strain evidence="6">Cailab_2022a</strain>
    </source>
</reference>
<evidence type="ECO:0000313" key="7">
    <source>
        <dbReference type="Proteomes" id="UP001075354"/>
    </source>
</evidence>
<evidence type="ECO:0000256" key="4">
    <source>
        <dbReference type="PROSITE-ProRule" id="PRU00146"/>
    </source>
</evidence>
<keyword evidence="7" id="KW-1185">Reference proteome</keyword>
<dbReference type="PROSITE" id="PS01359">
    <property type="entry name" value="ZF_PHD_1"/>
    <property type="match status" value="1"/>
</dbReference>
<dbReference type="InterPro" id="IPR013083">
    <property type="entry name" value="Znf_RING/FYVE/PHD"/>
</dbReference>
<dbReference type="SUPFAM" id="SSF52980">
    <property type="entry name" value="Restriction endonuclease-like"/>
    <property type="match status" value="1"/>
</dbReference>
<dbReference type="Proteomes" id="UP001075354">
    <property type="component" value="Unassembled WGS sequence"/>
</dbReference>
<evidence type="ECO:0000256" key="3">
    <source>
        <dbReference type="ARBA" id="ARBA00022833"/>
    </source>
</evidence>
<gene>
    <name evidence="6" type="ORF">ONE63_011543</name>
</gene>
<evidence type="ECO:0000256" key="2">
    <source>
        <dbReference type="ARBA" id="ARBA00022771"/>
    </source>
</evidence>
<keyword evidence="1" id="KW-0479">Metal-binding</keyword>
<comment type="caution">
    <text evidence="6">The sequence shown here is derived from an EMBL/GenBank/DDBJ whole genome shotgun (WGS) entry which is preliminary data.</text>
</comment>
<dbReference type="InterPro" id="IPR019786">
    <property type="entry name" value="Zinc_finger_PHD-type_CS"/>
</dbReference>
<evidence type="ECO:0000313" key="6">
    <source>
        <dbReference type="EMBL" id="KAJ1518839.1"/>
    </source>
</evidence>
<accession>A0AAV7X257</accession>
<dbReference type="GO" id="GO:0006281">
    <property type="term" value="P:DNA repair"/>
    <property type="evidence" value="ECO:0007669"/>
    <property type="project" value="UniProtKB-ARBA"/>
</dbReference>
<organism evidence="6 7">
    <name type="scientific">Megalurothrips usitatus</name>
    <name type="common">bean blossom thrips</name>
    <dbReference type="NCBI Taxonomy" id="439358"/>
    <lineage>
        <taxon>Eukaryota</taxon>
        <taxon>Metazoa</taxon>
        <taxon>Ecdysozoa</taxon>
        <taxon>Arthropoda</taxon>
        <taxon>Hexapoda</taxon>
        <taxon>Insecta</taxon>
        <taxon>Pterygota</taxon>
        <taxon>Neoptera</taxon>
        <taxon>Paraneoptera</taxon>
        <taxon>Thysanoptera</taxon>
        <taxon>Terebrantia</taxon>
        <taxon>Thripoidea</taxon>
        <taxon>Thripidae</taxon>
        <taxon>Megalurothrips</taxon>
    </lineage>
</organism>
<dbReference type="PROSITE" id="PS50016">
    <property type="entry name" value="ZF_PHD_2"/>
    <property type="match status" value="1"/>
</dbReference>
<name>A0AAV7X257_9NEOP</name>
<evidence type="ECO:0000256" key="1">
    <source>
        <dbReference type="ARBA" id="ARBA00022723"/>
    </source>
</evidence>
<dbReference type="AlphaFoldDB" id="A0AAV7X257"/>
<dbReference type="SMART" id="SM00249">
    <property type="entry name" value="PHD"/>
    <property type="match status" value="1"/>
</dbReference>
<dbReference type="InterPro" id="IPR011335">
    <property type="entry name" value="Restrct_endonuc-II-like"/>
</dbReference>